<comment type="caution">
    <text evidence="1">The sequence shown here is derived from an EMBL/GenBank/DDBJ whole genome shotgun (WGS) entry which is preliminary data.</text>
</comment>
<evidence type="ECO:0000313" key="2">
    <source>
        <dbReference type="Proteomes" id="UP000828251"/>
    </source>
</evidence>
<sequence>IWVKPSRLGLGHHRESQSISKPPYFSSANYLYWKTKIMLFIQANDLVVWDIIMDSPFIPLKQERELLVPK</sequence>
<evidence type="ECO:0008006" key="3">
    <source>
        <dbReference type="Google" id="ProtNLM"/>
    </source>
</evidence>
<accession>A0A9D3WBV6</accession>
<reference evidence="1 2" key="1">
    <citation type="journal article" date="2021" name="Plant Biotechnol. J.">
        <title>Multi-omics assisted identification of the key and species-specific regulatory components of drought-tolerant mechanisms in Gossypium stocksii.</title>
        <authorList>
            <person name="Yu D."/>
            <person name="Ke L."/>
            <person name="Zhang D."/>
            <person name="Wu Y."/>
            <person name="Sun Y."/>
            <person name="Mei J."/>
            <person name="Sun J."/>
            <person name="Sun Y."/>
        </authorList>
    </citation>
    <scope>NUCLEOTIDE SEQUENCE [LARGE SCALE GENOMIC DNA]</scope>
    <source>
        <strain evidence="2">cv. E1</strain>
        <tissue evidence="1">Leaf</tissue>
    </source>
</reference>
<dbReference type="AlphaFoldDB" id="A0A9D3WBV6"/>
<gene>
    <name evidence="1" type="ORF">J1N35_004914</name>
</gene>
<keyword evidence="2" id="KW-1185">Reference proteome</keyword>
<feature type="non-terminal residue" evidence="1">
    <location>
        <position position="70"/>
    </location>
</feature>
<evidence type="ECO:0000313" key="1">
    <source>
        <dbReference type="EMBL" id="KAH1121754.1"/>
    </source>
</evidence>
<protein>
    <recommendedName>
        <fullName evidence="3">DUF4219 domain-containing protein</fullName>
    </recommendedName>
</protein>
<organism evidence="1 2">
    <name type="scientific">Gossypium stocksii</name>
    <dbReference type="NCBI Taxonomy" id="47602"/>
    <lineage>
        <taxon>Eukaryota</taxon>
        <taxon>Viridiplantae</taxon>
        <taxon>Streptophyta</taxon>
        <taxon>Embryophyta</taxon>
        <taxon>Tracheophyta</taxon>
        <taxon>Spermatophyta</taxon>
        <taxon>Magnoliopsida</taxon>
        <taxon>eudicotyledons</taxon>
        <taxon>Gunneridae</taxon>
        <taxon>Pentapetalae</taxon>
        <taxon>rosids</taxon>
        <taxon>malvids</taxon>
        <taxon>Malvales</taxon>
        <taxon>Malvaceae</taxon>
        <taxon>Malvoideae</taxon>
        <taxon>Gossypium</taxon>
    </lineage>
</organism>
<feature type="non-terminal residue" evidence="1">
    <location>
        <position position="1"/>
    </location>
</feature>
<dbReference type="Proteomes" id="UP000828251">
    <property type="component" value="Unassembled WGS sequence"/>
</dbReference>
<name>A0A9D3WBV6_9ROSI</name>
<dbReference type="EMBL" id="JAIQCV010000002">
    <property type="protein sequence ID" value="KAH1121754.1"/>
    <property type="molecule type" value="Genomic_DNA"/>
</dbReference>
<proteinExistence type="predicted"/>
<dbReference type="OrthoDB" id="1000712at2759"/>